<dbReference type="RefSeq" id="WP_273782148.1">
    <property type="nucleotide sequence ID" value="NZ_CP117562.1"/>
</dbReference>
<protein>
    <submittedName>
        <fullName evidence="3">DUF2262 domain-containing protein</fullName>
    </submittedName>
</protein>
<evidence type="ECO:0000259" key="1">
    <source>
        <dbReference type="Pfam" id="PF10020"/>
    </source>
</evidence>
<feature type="domain" description="DUF2262" evidence="1">
    <location>
        <begin position="152"/>
        <end position="289"/>
    </location>
</feature>
<dbReference type="Pfam" id="PF10020">
    <property type="entry name" value="DUF2262"/>
    <property type="match status" value="1"/>
</dbReference>
<dbReference type="EMBL" id="CP117562">
    <property type="protein sequence ID" value="WDB28370.1"/>
    <property type="molecule type" value="Genomic_DNA"/>
</dbReference>
<sequence length="291" mass="33181">MKRSLKIVVNSTEYKYVMQQYQSNDEEILVLFSDTGGGAGRIKGAHLWTASANFIAYKNLATGEISTEDGRIEWLLSDEDIKLQGSTYPFHFKKGGIYRLRVRSLIDKTVAEDKSPAFYNRFFVLDIIEENTLCDALSDILAEYRKPVLLQDELLGQFTLDKDYSHFSGKITWLNNNVFVHLNIDKANKSSWQAALGHLRYLYDHQQEKDSEFRQFAAEELTELANDWLDDEDADEITENSFAERMTLCELVIEADGDFTVYYSDDDMFYGHSIDVSGNIAYGATSANIVG</sequence>
<dbReference type="InterPro" id="IPR054286">
    <property type="entry name" value="DUF7021"/>
</dbReference>
<dbReference type="Proteomes" id="UP001219219">
    <property type="component" value="Chromosome"/>
</dbReference>
<feature type="domain" description="DUF7021" evidence="2">
    <location>
        <begin position="19"/>
        <end position="144"/>
    </location>
</feature>
<reference evidence="3" key="1">
    <citation type="submission" date="2023-02" db="EMBL/GenBank/DDBJ databases">
        <title>Escherichia albertii as a potential enteropathogen in the light of epidemiological and genomic studies.</title>
        <authorList>
            <person name="Leszczynska K."/>
            <person name="Swiecicka I."/>
            <person name="Daniluk T."/>
            <person name="Lebensztejn D."/>
            <person name="Chmielewska S."/>
            <person name="Leszczynska D."/>
            <person name="Gawor J."/>
            <person name="Kliber M."/>
        </authorList>
    </citation>
    <scope>NUCLEOTIDE SEQUENCE</scope>
    <source>
        <strain evidence="3">BIA_7</strain>
    </source>
</reference>
<dbReference type="Pfam" id="PF22886">
    <property type="entry name" value="DUF7021"/>
    <property type="match status" value="1"/>
</dbReference>
<proteinExistence type="predicted"/>
<gene>
    <name evidence="3" type="ORF">PS049_18800</name>
</gene>
<evidence type="ECO:0000313" key="3">
    <source>
        <dbReference type="EMBL" id="WDB28370.1"/>
    </source>
</evidence>
<organism evidence="3 4">
    <name type="scientific">Escherichia albertii</name>
    <dbReference type="NCBI Taxonomy" id="208962"/>
    <lineage>
        <taxon>Bacteria</taxon>
        <taxon>Pseudomonadati</taxon>
        <taxon>Pseudomonadota</taxon>
        <taxon>Gammaproteobacteria</taxon>
        <taxon>Enterobacterales</taxon>
        <taxon>Enterobacteriaceae</taxon>
        <taxon>Escherichia</taxon>
    </lineage>
</organism>
<evidence type="ECO:0000259" key="2">
    <source>
        <dbReference type="Pfam" id="PF22886"/>
    </source>
</evidence>
<name>A0AAX3MHS0_ESCAL</name>
<evidence type="ECO:0000313" key="4">
    <source>
        <dbReference type="Proteomes" id="UP001219219"/>
    </source>
</evidence>
<dbReference type="AlphaFoldDB" id="A0AAX3MHS0"/>
<dbReference type="InterPro" id="IPR019260">
    <property type="entry name" value="DUF2262"/>
</dbReference>
<accession>A0AAX3MHS0</accession>